<evidence type="ECO:0000313" key="3">
    <source>
        <dbReference type="Proteomes" id="UP001306592"/>
    </source>
</evidence>
<comment type="caution">
    <text evidence="2">The sequence shown here is derived from an EMBL/GenBank/DDBJ whole genome shotgun (WGS) entry which is preliminary data.</text>
</comment>
<dbReference type="Proteomes" id="UP001306592">
    <property type="component" value="Unassembled WGS sequence"/>
</dbReference>
<keyword evidence="3" id="KW-1185">Reference proteome</keyword>
<proteinExistence type="predicted"/>
<accession>A0ABU8DBH3</accession>
<name>A0ABU8DBH3_ERWAP</name>
<organism evidence="2 3">
    <name type="scientific">Erwinia aphidicola</name>
    <dbReference type="NCBI Taxonomy" id="68334"/>
    <lineage>
        <taxon>Bacteria</taxon>
        <taxon>Pseudomonadati</taxon>
        <taxon>Pseudomonadota</taxon>
        <taxon>Gammaproteobacteria</taxon>
        <taxon>Enterobacterales</taxon>
        <taxon>Erwiniaceae</taxon>
        <taxon>Erwinia</taxon>
    </lineage>
</organism>
<dbReference type="EMBL" id="JBANEI010000002">
    <property type="protein sequence ID" value="MEI2680869.1"/>
    <property type="molecule type" value="Genomic_DNA"/>
</dbReference>
<feature type="chain" id="PRO_5045687689" description="Type 1 fimbria pilin" evidence="1">
    <location>
        <begin position="30"/>
        <end position="183"/>
    </location>
</feature>
<evidence type="ECO:0008006" key="4">
    <source>
        <dbReference type="Google" id="ProtNLM"/>
    </source>
</evidence>
<evidence type="ECO:0000256" key="1">
    <source>
        <dbReference type="SAM" id="SignalP"/>
    </source>
</evidence>
<feature type="signal peptide" evidence="1">
    <location>
        <begin position="1"/>
        <end position="29"/>
    </location>
</feature>
<gene>
    <name evidence="2" type="ORF">V8N49_04250</name>
</gene>
<dbReference type="RefSeq" id="WP_336202459.1">
    <property type="nucleotide sequence ID" value="NZ_JBANEI010000002.1"/>
</dbReference>
<reference evidence="2 3" key="1">
    <citation type="submission" date="2024-02" db="EMBL/GenBank/DDBJ databases">
        <title>First report Erwinia aphidicola in onion in Chile.</title>
        <authorList>
            <person name="Valenzuela M."/>
            <person name="Pena M."/>
            <person name="Dutta B."/>
        </authorList>
    </citation>
    <scope>NUCLEOTIDE SEQUENCE [LARGE SCALE GENOMIC DNA]</scope>
    <source>
        <strain evidence="2 3">QCJ3A</strain>
    </source>
</reference>
<protein>
    <recommendedName>
        <fullName evidence="4">Type 1 fimbria pilin</fullName>
    </recommendedName>
</protein>
<sequence>MIKRKIQMRQLARRALAAALLLTPLGAAAACTISSSTLQLDYGQLNKQIMPDSASRIELPAREVQVSVDCDAPREMKLAFSGRNGSNPQQFSFGRDGNLEVAISALVLDKHASQFIERSPWLRTSEAQNKSTAKLLPGSQIIVNPAGQHLSFTLKLHPVFSNSLFAVQDDYSPENVITISLID</sequence>
<dbReference type="PROSITE" id="PS51257">
    <property type="entry name" value="PROKAR_LIPOPROTEIN"/>
    <property type="match status" value="1"/>
</dbReference>
<keyword evidence="1" id="KW-0732">Signal</keyword>
<evidence type="ECO:0000313" key="2">
    <source>
        <dbReference type="EMBL" id="MEI2680869.1"/>
    </source>
</evidence>